<reference evidence="2 3" key="1">
    <citation type="journal article" date="2013" name="Proc. Natl. Acad. Sci. U.S.A.">
        <title>Candidate phylum TM6 genome recovered from a hospital sink biofilm provides genomic insights into this uncultivated phylum.</title>
        <authorList>
            <person name="McLean J.S."/>
            <person name="Lombardo M.J."/>
            <person name="Badger J.H."/>
            <person name="Edlund A."/>
            <person name="Novotny M."/>
            <person name="Yee-Greenbaum J."/>
            <person name="Vyahhi N."/>
            <person name="Hall A.P."/>
            <person name="Yang Y."/>
            <person name="Dupont C.L."/>
            <person name="Ziegler M.G."/>
            <person name="Chitsaz H."/>
            <person name="Allen A.E."/>
            <person name="Yooseph S."/>
            <person name="Tesler G."/>
            <person name="Pevzner P.A."/>
            <person name="Friedman R.M."/>
            <person name="Nealson K.H."/>
            <person name="Venter J.C."/>
            <person name="Lasken R.S."/>
        </authorList>
    </citation>
    <scope>NUCLEOTIDE SEQUENCE [LARGE SCALE GENOMIC DNA]</scope>
    <source>
        <strain evidence="2 3">TM6SC1</strain>
    </source>
</reference>
<feature type="signal peptide" evidence="1">
    <location>
        <begin position="1"/>
        <end position="23"/>
    </location>
</feature>
<evidence type="ECO:0000313" key="2">
    <source>
        <dbReference type="EMBL" id="KIX85216.1"/>
    </source>
</evidence>
<keyword evidence="1" id="KW-0732">Signal</keyword>
<evidence type="ECO:0000313" key="3">
    <source>
        <dbReference type="Proteomes" id="UP000032214"/>
    </source>
</evidence>
<proteinExistence type="predicted"/>
<gene>
    <name evidence="2" type="ORF">J120_02720</name>
</gene>
<protein>
    <submittedName>
        <fullName evidence="2">Uncharacterized protein</fullName>
    </submittedName>
</protein>
<dbReference type="STRING" id="1306947.J120_02720"/>
<dbReference type="AlphaFoldDB" id="A0A0D2JDY8"/>
<evidence type="ECO:0000256" key="1">
    <source>
        <dbReference type="SAM" id="SignalP"/>
    </source>
</evidence>
<dbReference type="Proteomes" id="UP000032214">
    <property type="component" value="Unassembled WGS sequence"/>
</dbReference>
<comment type="caution">
    <text evidence="2">The sequence shown here is derived from an EMBL/GenBank/DDBJ whole genome shotgun (WGS) entry which is preliminary data.</text>
</comment>
<name>A0A0D2JDY8_9BACT</name>
<feature type="chain" id="PRO_5002245286" evidence="1">
    <location>
        <begin position="24"/>
        <end position="126"/>
    </location>
</feature>
<sequence>MVNRIIRAFSLASLLTLSGIIYAGPQEVESCMARINKHCQAEAEQLIINYLTANSEAIKTGDPRIVFRALMQKLTVTFNSIIDQETLSDRSLTGEEKITIQNTMKADFIQGLEQGFEQLLNYAELN</sequence>
<keyword evidence="3" id="KW-1185">Reference proteome</keyword>
<dbReference type="EMBL" id="ARQD01000002">
    <property type="protein sequence ID" value="KIX85216.1"/>
    <property type="molecule type" value="Genomic_DNA"/>
</dbReference>
<accession>A0A0D2JDY8</accession>
<organism evidence="2 3">
    <name type="scientific">candidate division TM6 bacterium JCVI TM6SC1</name>
    <dbReference type="NCBI Taxonomy" id="1306947"/>
    <lineage>
        <taxon>Bacteria</taxon>
        <taxon>Candidatus Babelota</taxon>
        <taxon>Vermiphilus</taxon>
    </lineage>
</organism>